<keyword evidence="2" id="KW-1185">Reference proteome</keyword>
<organism evidence="1 2">
    <name type="scientific">Saguinus oedipus</name>
    <name type="common">Cotton-top tamarin</name>
    <name type="synonym">Oedipomidas oedipus</name>
    <dbReference type="NCBI Taxonomy" id="9490"/>
    <lineage>
        <taxon>Eukaryota</taxon>
        <taxon>Metazoa</taxon>
        <taxon>Chordata</taxon>
        <taxon>Craniata</taxon>
        <taxon>Vertebrata</taxon>
        <taxon>Euteleostomi</taxon>
        <taxon>Mammalia</taxon>
        <taxon>Eutheria</taxon>
        <taxon>Euarchontoglires</taxon>
        <taxon>Primates</taxon>
        <taxon>Haplorrhini</taxon>
        <taxon>Platyrrhini</taxon>
        <taxon>Cebidae</taxon>
        <taxon>Callitrichinae</taxon>
        <taxon>Saguinus</taxon>
    </lineage>
</organism>
<evidence type="ECO:0000313" key="1">
    <source>
        <dbReference type="EMBL" id="KAK2089476.1"/>
    </source>
</evidence>
<gene>
    <name evidence="1" type="ORF">P7K49_032142</name>
</gene>
<reference evidence="1 2" key="1">
    <citation type="submission" date="2023-05" db="EMBL/GenBank/DDBJ databases">
        <title>B98-5 Cell Line De Novo Hybrid Assembly: An Optical Mapping Approach.</title>
        <authorList>
            <person name="Kananen K."/>
            <person name="Auerbach J.A."/>
            <person name="Kautto E."/>
            <person name="Blachly J.S."/>
        </authorList>
    </citation>
    <scope>NUCLEOTIDE SEQUENCE [LARGE SCALE GENOMIC DNA]</scope>
    <source>
        <strain evidence="1">B95-8</strain>
        <tissue evidence="1">Cell line</tissue>
    </source>
</reference>
<name>A0ABQ9TXF1_SAGOE</name>
<feature type="non-terminal residue" evidence="1">
    <location>
        <position position="61"/>
    </location>
</feature>
<feature type="non-terminal residue" evidence="1">
    <location>
        <position position="1"/>
    </location>
</feature>
<protein>
    <submittedName>
        <fullName evidence="1">Uncharacterized protein</fullName>
    </submittedName>
</protein>
<sequence>PSGSISKNRDVQGELGLSDATRETCFGQKVVINSTQEKTSEVRKEIHTTEFAALNLLVTFA</sequence>
<dbReference type="Proteomes" id="UP001266305">
    <property type="component" value="Unassembled WGS sequence"/>
</dbReference>
<comment type="caution">
    <text evidence="1">The sequence shown here is derived from an EMBL/GenBank/DDBJ whole genome shotgun (WGS) entry which is preliminary data.</text>
</comment>
<accession>A0ABQ9TXF1</accession>
<dbReference type="EMBL" id="JASSZA010000018">
    <property type="protein sequence ID" value="KAK2089476.1"/>
    <property type="molecule type" value="Genomic_DNA"/>
</dbReference>
<proteinExistence type="predicted"/>
<evidence type="ECO:0000313" key="2">
    <source>
        <dbReference type="Proteomes" id="UP001266305"/>
    </source>
</evidence>